<dbReference type="SUPFAM" id="SSF53955">
    <property type="entry name" value="Lysozyme-like"/>
    <property type="match status" value="1"/>
</dbReference>
<evidence type="ECO:0000313" key="6">
    <source>
        <dbReference type="Proteomes" id="UP000295198"/>
    </source>
</evidence>
<dbReference type="InterPro" id="IPR011098">
    <property type="entry name" value="G5_dom"/>
</dbReference>
<evidence type="ECO:0000256" key="2">
    <source>
        <dbReference type="ARBA" id="ARBA00022729"/>
    </source>
</evidence>
<keyword evidence="2" id="KW-0732">Signal</keyword>
<evidence type="ECO:0000259" key="4">
    <source>
        <dbReference type="PROSITE" id="PS51109"/>
    </source>
</evidence>
<dbReference type="Pfam" id="PF03990">
    <property type="entry name" value="DUF348"/>
    <property type="match status" value="3"/>
</dbReference>
<dbReference type="OrthoDB" id="1404170at2"/>
<dbReference type="InterPro" id="IPR023346">
    <property type="entry name" value="Lysozyme-like_dom_sf"/>
</dbReference>
<protein>
    <submittedName>
        <fullName evidence="5">Resuscitation-promoting factor</fullName>
    </submittedName>
</protein>
<keyword evidence="3" id="KW-0378">Hydrolase</keyword>
<dbReference type="Gene3D" id="1.10.530.10">
    <property type="match status" value="1"/>
</dbReference>
<name>A0A4Q4ZHH2_9ACTN</name>
<dbReference type="SMART" id="SM01208">
    <property type="entry name" value="G5"/>
    <property type="match status" value="1"/>
</dbReference>
<dbReference type="CDD" id="cd13925">
    <property type="entry name" value="RPF"/>
    <property type="match status" value="1"/>
</dbReference>
<evidence type="ECO:0000313" key="5">
    <source>
        <dbReference type="EMBL" id="RYP86941.1"/>
    </source>
</evidence>
<accession>A0A4Q4ZHH2</accession>
<dbReference type="Pfam" id="PF07501">
    <property type="entry name" value="G5"/>
    <property type="match status" value="1"/>
</dbReference>
<gene>
    <name evidence="5" type="ORF">EKO23_08065</name>
</gene>
<dbReference type="EMBL" id="SDKM01000009">
    <property type="protein sequence ID" value="RYP86941.1"/>
    <property type="molecule type" value="Genomic_DNA"/>
</dbReference>
<dbReference type="InterPro" id="IPR007137">
    <property type="entry name" value="DUF348"/>
</dbReference>
<keyword evidence="6" id="KW-1185">Reference proteome</keyword>
<evidence type="ECO:0000256" key="3">
    <source>
        <dbReference type="ARBA" id="ARBA00022801"/>
    </source>
</evidence>
<feature type="domain" description="G5" evidence="4">
    <location>
        <begin position="176"/>
        <end position="257"/>
    </location>
</feature>
<dbReference type="Proteomes" id="UP000295198">
    <property type="component" value="Unassembled WGS sequence"/>
</dbReference>
<dbReference type="PROSITE" id="PS51109">
    <property type="entry name" value="G5"/>
    <property type="match status" value="1"/>
</dbReference>
<reference evidence="5 6" key="1">
    <citation type="submission" date="2019-01" db="EMBL/GenBank/DDBJ databases">
        <title>Nocardioides guangzhouensis sp. nov., an actinobacterium isolated from soil.</title>
        <authorList>
            <person name="Fu Y."/>
            <person name="Cai Y."/>
            <person name="Lin Z."/>
            <person name="Chen P."/>
        </authorList>
    </citation>
    <scope>NUCLEOTIDE SEQUENCE [LARGE SCALE GENOMIC DNA]</scope>
    <source>
        <strain evidence="5 6">130</strain>
    </source>
</reference>
<dbReference type="Pfam" id="PF06737">
    <property type="entry name" value="Transglycosylas"/>
    <property type="match status" value="1"/>
</dbReference>
<organism evidence="5 6">
    <name type="scientific">Nocardioides guangzhouensis</name>
    <dbReference type="NCBI Taxonomy" id="2497878"/>
    <lineage>
        <taxon>Bacteria</taxon>
        <taxon>Bacillati</taxon>
        <taxon>Actinomycetota</taxon>
        <taxon>Actinomycetes</taxon>
        <taxon>Propionibacteriales</taxon>
        <taxon>Nocardioidaceae</taxon>
        <taxon>Nocardioides</taxon>
    </lineage>
</organism>
<dbReference type="Gene3D" id="2.20.230.10">
    <property type="entry name" value="Resuscitation-promoting factor rpfb"/>
    <property type="match status" value="1"/>
</dbReference>
<evidence type="ECO:0000256" key="1">
    <source>
        <dbReference type="ARBA" id="ARBA00010830"/>
    </source>
</evidence>
<proteinExistence type="inferred from homology"/>
<sequence length="345" mass="37344">MGYAALSKEVTLSLDGETRTVSSMGSTVGDVLESEDIEVDDKDIVSPGLDEKVDDGTRIAVRFARPLELEVDGEVRTYWVTSTDVDSALSEIGRRFAGADLSASRGAEIDRGGMSLTVVTPKKLTIKVGKDKRTKREVAGLTVRDVLDKLKVDYDKDDIVKPGLGTEVSEGDKITVTKVRVSTKRVDGESIDFDTVEREDSSMYEGETETVRAGREGKRDVVYRLTYRNGELFATKVVKADVLRKPVDAIVRVGTKQNAPNFAGGSTVWDQLAQCEAGGNWAINTGNGYYGGLQFNLSTWHAYGGSGYPHQNSRETQIAIATKVRDANGGYGAWPGCASKLGLPT</sequence>
<dbReference type="AlphaFoldDB" id="A0A4Q4ZHH2"/>
<dbReference type="GO" id="GO:0016787">
    <property type="term" value="F:hydrolase activity"/>
    <property type="evidence" value="ECO:0007669"/>
    <property type="project" value="UniProtKB-KW"/>
</dbReference>
<comment type="similarity">
    <text evidence="1">Belongs to the transglycosylase family. Rpf subfamily.</text>
</comment>
<dbReference type="InterPro" id="IPR010618">
    <property type="entry name" value="RPF"/>
</dbReference>
<comment type="caution">
    <text evidence="5">The sequence shown here is derived from an EMBL/GenBank/DDBJ whole genome shotgun (WGS) entry which is preliminary data.</text>
</comment>